<dbReference type="Proteomes" id="UP001324115">
    <property type="component" value="Unassembled WGS sequence"/>
</dbReference>
<reference evidence="1 2" key="1">
    <citation type="journal article" date="2023" name="G3 (Bethesda)">
        <title>A haplotype-resolved chromosome-scale genome for Quercus rubra L. provides insights into the genetics of adaptive traits for red oak species.</title>
        <authorList>
            <person name="Kapoor B."/>
            <person name="Jenkins J."/>
            <person name="Schmutz J."/>
            <person name="Zhebentyayeva T."/>
            <person name="Kuelheim C."/>
            <person name="Coggeshall M."/>
            <person name="Heim C."/>
            <person name="Lasky J.R."/>
            <person name="Leites L."/>
            <person name="Islam-Faridi N."/>
            <person name="Romero-Severson J."/>
            <person name="DeLeo V.L."/>
            <person name="Lucas S.M."/>
            <person name="Lazic D."/>
            <person name="Gailing O."/>
            <person name="Carlson J."/>
            <person name="Staton M."/>
        </authorList>
    </citation>
    <scope>NUCLEOTIDE SEQUENCE [LARGE SCALE GENOMIC DNA]</scope>
    <source>
        <strain evidence="1">Pseudo-F2</strain>
    </source>
</reference>
<accession>A0AAN7FMP1</accession>
<name>A0AAN7FMP1_QUERU</name>
<proteinExistence type="predicted"/>
<evidence type="ECO:0000313" key="2">
    <source>
        <dbReference type="Proteomes" id="UP001324115"/>
    </source>
</evidence>
<dbReference type="AlphaFoldDB" id="A0AAN7FMP1"/>
<organism evidence="1 2">
    <name type="scientific">Quercus rubra</name>
    <name type="common">Northern red oak</name>
    <name type="synonym">Quercus borealis</name>
    <dbReference type="NCBI Taxonomy" id="3512"/>
    <lineage>
        <taxon>Eukaryota</taxon>
        <taxon>Viridiplantae</taxon>
        <taxon>Streptophyta</taxon>
        <taxon>Embryophyta</taxon>
        <taxon>Tracheophyta</taxon>
        <taxon>Spermatophyta</taxon>
        <taxon>Magnoliopsida</taxon>
        <taxon>eudicotyledons</taxon>
        <taxon>Gunneridae</taxon>
        <taxon>Pentapetalae</taxon>
        <taxon>rosids</taxon>
        <taxon>fabids</taxon>
        <taxon>Fagales</taxon>
        <taxon>Fagaceae</taxon>
        <taxon>Quercus</taxon>
    </lineage>
</organism>
<protein>
    <submittedName>
        <fullName evidence="1">Uncharacterized protein</fullName>
    </submittedName>
</protein>
<gene>
    <name evidence="1" type="ORF">RGQ29_017899</name>
</gene>
<keyword evidence="2" id="KW-1185">Reference proteome</keyword>
<comment type="caution">
    <text evidence="1">The sequence shown here is derived from an EMBL/GenBank/DDBJ whole genome shotgun (WGS) entry which is preliminary data.</text>
</comment>
<dbReference type="EMBL" id="JAXUIC010000004">
    <property type="protein sequence ID" value="KAK4594004.1"/>
    <property type="molecule type" value="Genomic_DNA"/>
</dbReference>
<evidence type="ECO:0000313" key="1">
    <source>
        <dbReference type="EMBL" id="KAK4594004.1"/>
    </source>
</evidence>
<sequence>MSVCLRHPLHSTLLFSSSYTTATRTSTISPKRLGRVWSRRSLSHVSATATASTTTLRLFKLPTPPGHTKSQSWMMGSKIMFKTNSFAIPFAHSSH</sequence>